<feature type="transmembrane region" description="Helical" evidence="6">
    <location>
        <begin position="34"/>
        <end position="54"/>
    </location>
</feature>
<feature type="transmembrane region" description="Helical" evidence="6">
    <location>
        <begin position="580"/>
        <end position="603"/>
    </location>
</feature>
<feature type="domain" description="NADH-Ubiquinone oxidoreductase (complex I) chain 5 N-terminal" evidence="8">
    <location>
        <begin position="69"/>
        <end position="117"/>
    </location>
</feature>
<name>A0ABV5GT54_9FLAO</name>
<feature type="transmembrane region" description="Helical" evidence="6">
    <location>
        <begin position="477"/>
        <end position="494"/>
    </location>
</feature>
<dbReference type="EMBL" id="JBHMEY010000094">
    <property type="protein sequence ID" value="MFB9098523.1"/>
    <property type="molecule type" value="Genomic_DNA"/>
</dbReference>
<keyword evidence="2 5" id="KW-0812">Transmembrane</keyword>
<feature type="transmembrane region" description="Helical" evidence="6">
    <location>
        <begin position="116"/>
        <end position="134"/>
    </location>
</feature>
<dbReference type="InterPro" id="IPR001750">
    <property type="entry name" value="ND/Mrp_TM"/>
</dbReference>
<protein>
    <submittedName>
        <fullName evidence="9">Proton-conducting transporter membrane subunit</fullName>
    </submittedName>
</protein>
<feature type="transmembrane region" description="Helical" evidence="6">
    <location>
        <begin position="418"/>
        <end position="438"/>
    </location>
</feature>
<dbReference type="PANTHER" id="PTHR42829">
    <property type="entry name" value="NADH-UBIQUINONE OXIDOREDUCTASE CHAIN 5"/>
    <property type="match status" value="1"/>
</dbReference>
<feature type="domain" description="NADH:quinone oxidoreductase/Mrp antiporter transmembrane" evidence="7">
    <location>
        <begin position="134"/>
        <end position="355"/>
    </location>
</feature>
<comment type="caution">
    <text evidence="9">The sequence shown here is derived from an EMBL/GenBank/DDBJ whole genome shotgun (WGS) entry which is preliminary data.</text>
</comment>
<dbReference type="PANTHER" id="PTHR42829:SF2">
    <property type="entry name" value="NADH-UBIQUINONE OXIDOREDUCTASE CHAIN 5"/>
    <property type="match status" value="1"/>
</dbReference>
<evidence type="ECO:0000313" key="9">
    <source>
        <dbReference type="EMBL" id="MFB9098523.1"/>
    </source>
</evidence>
<feature type="transmembrane region" description="Helical" evidence="6">
    <location>
        <begin position="444"/>
        <end position="465"/>
    </location>
</feature>
<proteinExistence type="predicted"/>
<evidence type="ECO:0000256" key="2">
    <source>
        <dbReference type="ARBA" id="ARBA00022692"/>
    </source>
</evidence>
<feature type="transmembrane region" description="Helical" evidence="6">
    <location>
        <begin position="311"/>
        <end position="330"/>
    </location>
</feature>
<feature type="transmembrane region" description="Helical" evidence="6">
    <location>
        <begin position="282"/>
        <end position="299"/>
    </location>
</feature>
<evidence type="ECO:0000256" key="6">
    <source>
        <dbReference type="SAM" id="Phobius"/>
    </source>
</evidence>
<evidence type="ECO:0000256" key="5">
    <source>
        <dbReference type="RuleBase" id="RU000320"/>
    </source>
</evidence>
<dbReference type="Pfam" id="PF00662">
    <property type="entry name" value="Proton_antipo_N"/>
    <property type="match status" value="1"/>
</dbReference>
<evidence type="ECO:0000256" key="4">
    <source>
        <dbReference type="ARBA" id="ARBA00023136"/>
    </source>
</evidence>
<keyword evidence="3 6" id="KW-1133">Transmembrane helix</keyword>
<evidence type="ECO:0000256" key="3">
    <source>
        <dbReference type="ARBA" id="ARBA00022989"/>
    </source>
</evidence>
<feature type="transmembrane region" description="Helical" evidence="6">
    <location>
        <begin position="500"/>
        <end position="524"/>
    </location>
</feature>
<dbReference type="Proteomes" id="UP001589607">
    <property type="component" value="Unassembled WGS sequence"/>
</dbReference>
<evidence type="ECO:0000256" key="1">
    <source>
        <dbReference type="ARBA" id="ARBA00004127"/>
    </source>
</evidence>
<keyword evidence="4 6" id="KW-0472">Membrane</keyword>
<dbReference type="InterPro" id="IPR003945">
    <property type="entry name" value="NU5C-like"/>
</dbReference>
<feature type="transmembrane region" description="Helical" evidence="6">
    <location>
        <begin position="140"/>
        <end position="158"/>
    </location>
</feature>
<feature type="transmembrane region" description="Helical" evidence="6">
    <location>
        <begin position="6"/>
        <end position="22"/>
    </location>
</feature>
<dbReference type="Pfam" id="PF00361">
    <property type="entry name" value="Proton_antipo_M"/>
    <property type="match status" value="1"/>
</dbReference>
<sequence length="622" mass="71413">MNEILQFFIVLPFLGFVFSLFIPEEKERLISRVAFGTVFTQLVIVSIFAVFWIVDGAFDLNLKEFTLMKTSHYEFFIDFYFDKVTAVYLFVGALLTSMITTYSRYYLHREKGYKRFFNTVLFFFFGYNLAILSGNFETLFIGWEIIGISSFLLIAFYRERYLPVKNAFKVFSIYRIGDVGVILAMWASHHLFHENITFMELNNYSLVNEHLQNHTVIGAFIALCLACAAAAKSAQIPFSSWLPRAMEGPTPSSAIFYGSLSVHLGVFLMLRTFPFWEHQTSVRIAIGIMGLTTSIMASLMARVQSSVKSQIAYSSISQIGLIFIEIALGFDNLALFHFVGNAFLRTYQLLVSPSVVTYLIREQFYNFQPKKKTIEDSLPKRLEYSLYILSLKEFNLEGFMNTVLWKPLKLIGKSMDFFNLKTLFIFFIPLYVLGIVFYEFREALPYSVINSLPEIFTFIGLVCVFKSFSERKNPLMAWVLIIMNHFWIAIAILFNDKVDYFEITIYLSGVIVTGIIGVMALLKLKSIEENTSMNQYLGHVYEHPKFAFFFLIAVLGVTGFPITTTFIGEDLLFSHIESNQIILAFFVSSSFVVSGIAGIRIYARLFLGPHIKTYHELPYKSS</sequence>
<evidence type="ECO:0000259" key="7">
    <source>
        <dbReference type="Pfam" id="PF00361"/>
    </source>
</evidence>
<keyword evidence="10" id="KW-1185">Reference proteome</keyword>
<dbReference type="RefSeq" id="WP_236452785.1">
    <property type="nucleotide sequence ID" value="NZ_CBCSGE010000001.1"/>
</dbReference>
<feature type="transmembrane region" description="Helical" evidence="6">
    <location>
        <begin position="211"/>
        <end position="231"/>
    </location>
</feature>
<feature type="transmembrane region" description="Helical" evidence="6">
    <location>
        <begin position="252"/>
        <end position="270"/>
    </location>
</feature>
<organism evidence="9 10">
    <name type="scientific">Flavobacterium jumunjinense</name>
    <dbReference type="NCBI Taxonomy" id="998845"/>
    <lineage>
        <taxon>Bacteria</taxon>
        <taxon>Pseudomonadati</taxon>
        <taxon>Bacteroidota</taxon>
        <taxon>Flavobacteriia</taxon>
        <taxon>Flavobacteriales</taxon>
        <taxon>Flavobacteriaceae</taxon>
        <taxon>Flavobacterium</taxon>
    </lineage>
</organism>
<evidence type="ECO:0000313" key="10">
    <source>
        <dbReference type="Proteomes" id="UP001589607"/>
    </source>
</evidence>
<gene>
    <name evidence="9" type="ORF">ACFFVF_18610</name>
</gene>
<feature type="transmembrane region" description="Helical" evidence="6">
    <location>
        <begin position="545"/>
        <end position="568"/>
    </location>
</feature>
<evidence type="ECO:0000259" key="8">
    <source>
        <dbReference type="Pfam" id="PF00662"/>
    </source>
</evidence>
<reference evidence="9 10" key="1">
    <citation type="submission" date="2024-09" db="EMBL/GenBank/DDBJ databases">
        <authorList>
            <person name="Sun Q."/>
            <person name="Mori K."/>
        </authorList>
    </citation>
    <scope>NUCLEOTIDE SEQUENCE [LARGE SCALE GENOMIC DNA]</scope>
    <source>
        <strain evidence="9 10">CECT 7955</strain>
    </source>
</reference>
<dbReference type="InterPro" id="IPR001516">
    <property type="entry name" value="Proton_antipo_N"/>
</dbReference>
<feature type="transmembrane region" description="Helical" evidence="6">
    <location>
        <begin position="86"/>
        <end position="107"/>
    </location>
</feature>
<accession>A0ABV5GT54</accession>
<comment type="subcellular location">
    <subcellularLocation>
        <location evidence="1">Endomembrane system</location>
        <topology evidence="1">Multi-pass membrane protein</topology>
    </subcellularLocation>
    <subcellularLocation>
        <location evidence="5">Membrane</location>
        <topology evidence="5">Multi-pass membrane protein</topology>
    </subcellularLocation>
</comment>
<dbReference type="PRINTS" id="PR01434">
    <property type="entry name" value="NADHDHGNASE5"/>
</dbReference>